<dbReference type="OrthoDB" id="9798884at2"/>
<dbReference type="InterPro" id="IPR022742">
    <property type="entry name" value="Hydrolase_4"/>
</dbReference>
<dbReference type="EMBL" id="BLJE01000002">
    <property type="protein sequence ID" value="GFE65676.1"/>
    <property type="molecule type" value="Genomic_DNA"/>
</dbReference>
<dbReference type="Gene3D" id="3.40.50.1820">
    <property type="entry name" value="alpha/beta hydrolase"/>
    <property type="match status" value="1"/>
</dbReference>
<keyword evidence="3" id="KW-1185">Reference proteome</keyword>
<accession>A0A6N6JHF6</accession>
<dbReference type="SUPFAM" id="SSF53474">
    <property type="entry name" value="alpha/beta-Hydrolases"/>
    <property type="match status" value="1"/>
</dbReference>
<sequence>MRGLIRAAILLGLIFGGLLLTERLVVYAFDPREVEPATLDLKSMSAHRFEASSGRELVYWSAPPRKGRPTVLYLHGNAGNLSNRAPRFRIFLKRGYGLIAPAYPSSSGSEGWPVERAIRADSAEFYKALIGGEITGTPVVPVVYGESIGAAVAIHLNADTDVAPKAILLEAPFTSLKDVAEAIQPELLLLTGLMQNAWSSKDHASELEAPLLVLHGANDPLIPIAQGRAIFEAASSPKKQFYKVPGAGHIDVWTRAAQRRIFEFLGTF</sequence>
<dbReference type="RefSeq" id="WP_159807809.1">
    <property type="nucleotide sequence ID" value="NZ_BLJE01000002.1"/>
</dbReference>
<evidence type="ECO:0000259" key="1">
    <source>
        <dbReference type="Pfam" id="PF12146"/>
    </source>
</evidence>
<protein>
    <submittedName>
        <fullName evidence="2">Alpha/beta hydrolase</fullName>
    </submittedName>
</protein>
<dbReference type="PANTHER" id="PTHR12277">
    <property type="entry name" value="ALPHA/BETA HYDROLASE DOMAIN-CONTAINING PROTEIN"/>
    <property type="match status" value="1"/>
</dbReference>
<dbReference type="PANTHER" id="PTHR12277:SF81">
    <property type="entry name" value="PROTEIN ABHD13"/>
    <property type="match status" value="1"/>
</dbReference>
<reference evidence="2 3" key="1">
    <citation type="submission" date="2019-12" db="EMBL/GenBank/DDBJ databases">
        <title>Litoreibacter badius sp. nov., a novel bacteriochlorophyll a-containing bacterium in the genus Litoreibacter.</title>
        <authorList>
            <person name="Kanamuro M."/>
            <person name="Takabe Y."/>
            <person name="Mori K."/>
            <person name="Takaichi S."/>
            <person name="Hanada S."/>
        </authorList>
    </citation>
    <scope>NUCLEOTIDE SEQUENCE [LARGE SCALE GENOMIC DNA]</scope>
    <source>
        <strain evidence="2 3">K6</strain>
    </source>
</reference>
<dbReference type="InterPro" id="IPR029058">
    <property type="entry name" value="AB_hydrolase_fold"/>
</dbReference>
<evidence type="ECO:0000313" key="2">
    <source>
        <dbReference type="EMBL" id="GFE65676.1"/>
    </source>
</evidence>
<comment type="caution">
    <text evidence="2">The sequence shown here is derived from an EMBL/GenBank/DDBJ whole genome shotgun (WGS) entry which is preliminary data.</text>
</comment>
<keyword evidence="2" id="KW-0378">Hydrolase</keyword>
<organism evidence="2 3">
    <name type="scientific">Litoreibacter roseus</name>
    <dbReference type="NCBI Taxonomy" id="2601869"/>
    <lineage>
        <taxon>Bacteria</taxon>
        <taxon>Pseudomonadati</taxon>
        <taxon>Pseudomonadota</taxon>
        <taxon>Alphaproteobacteria</taxon>
        <taxon>Rhodobacterales</taxon>
        <taxon>Roseobacteraceae</taxon>
        <taxon>Litoreibacter</taxon>
    </lineage>
</organism>
<proteinExistence type="predicted"/>
<evidence type="ECO:0000313" key="3">
    <source>
        <dbReference type="Proteomes" id="UP000436822"/>
    </source>
</evidence>
<dbReference type="Proteomes" id="UP000436822">
    <property type="component" value="Unassembled WGS sequence"/>
</dbReference>
<gene>
    <name evidence="2" type="ORF">KIN_27500</name>
</gene>
<dbReference type="Pfam" id="PF12146">
    <property type="entry name" value="Hydrolase_4"/>
    <property type="match status" value="1"/>
</dbReference>
<name>A0A6N6JHF6_9RHOB</name>
<dbReference type="AlphaFoldDB" id="A0A6N6JHF6"/>
<dbReference type="GO" id="GO:0016787">
    <property type="term" value="F:hydrolase activity"/>
    <property type="evidence" value="ECO:0007669"/>
    <property type="project" value="UniProtKB-KW"/>
</dbReference>
<feature type="domain" description="Serine aminopeptidase S33" evidence="1">
    <location>
        <begin position="190"/>
        <end position="249"/>
    </location>
</feature>